<reference evidence="3" key="1">
    <citation type="submission" date="2020-05" db="EMBL/GenBank/DDBJ databases">
        <authorList>
            <person name="Chiriac C."/>
            <person name="Salcher M."/>
            <person name="Ghai R."/>
            <person name="Kavagutti S V."/>
        </authorList>
    </citation>
    <scope>NUCLEOTIDE SEQUENCE</scope>
</reference>
<evidence type="ECO:0000313" key="3">
    <source>
        <dbReference type="EMBL" id="CAB4323229.1"/>
    </source>
</evidence>
<dbReference type="EMBL" id="CAEMXZ010000033">
    <property type="protein sequence ID" value="CAB4323229.1"/>
    <property type="molecule type" value="Genomic_DNA"/>
</dbReference>
<accession>A0A6J5YHP3</accession>
<dbReference type="InterPro" id="IPR045540">
    <property type="entry name" value="YegS/DAGK_C"/>
</dbReference>
<dbReference type="SUPFAM" id="SSF111331">
    <property type="entry name" value="NAD kinase/diacylglycerol kinase-like"/>
    <property type="match status" value="1"/>
</dbReference>
<sequence>MIRPGDPYGELASPSAAAIEVSSDAEASRRLAQARQSGQPLPELLLRGGDLHRTLGGGAATPSPSRSDATHGLRVPVDLGILRNGDDEWLFVAHAVLRRALWSGPFIVAMNAQWCGDLDLGPRSHPADGLLDLTEGRLDIRQRFTARSRARSGSHLPHPGLRTRRCTALEIELDGKVTAHIDGRRRVTLSSASFAVEPQAFIAYI</sequence>
<feature type="region of interest" description="Disordered" evidence="1">
    <location>
        <begin position="52"/>
        <end position="71"/>
    </location>
</feature>
<dbReference type="Gene3D" id="2.60.200.40">
    <property type="match status" value="1"/>
</dbReference>
<feature type="domain" description="YegS/DAGK C-terminal" evidence="2">
    <location>
        <begin position="102"/>
        <end position="200"/>
    </location>
</feature>
<name>A0A6J5YHP3_9ZZZZ</name>
<protein>
    <submittedName>
        <fullName evidence="3">Unannotated protein</fullName>
    </submittedName>
</protein>
<dbReference type="InterPro" id="IPR016064">
    <property type="entry name" value="NAD/diacylglycerol_kinase_sf"/>
</dbReference>
<evidence type="ECO:0000313" key="4">
    <source>
        <dbReference type="EMBL" id="CAB4934903.1"/>
    </source>
</evidence>
<dbReference type="EMBL" id="CAFBNC010000035">
    <property type="protein sequence ID" value="CAB4934903.1"/>
    <property type="molecule type" value="Genomic_DNA"/>
</dbReference>
<evidence type="ECO:0000256" key="1">
    <source>
        <dbReference type="SAM" id="MobiDB-lite"/>
    </source>
</evidence>
<organism evidence="3">
    <name type="scientific">freshwater metagenome</name>
    <dbReference type="NCBI Taxonomy" id="449393"/>
    <lineage>
        <taxon>unclassified sequences</taxon>
        <taxon>metagenomes</taxon>
        <taxon>ecological metagenomes</taxon>
    </lineage>
</organism>
<dbReference type="AlphaFoldDB" id="A0A6J5YHP3"/>
<evidence type="ECO:0000259" key="2">
    <source>
        <dbReference type="Pfam" id="PF19279"/>
    </source>
</evidence>
<gene>
    <name evidence="3" type="ORF">UFOPK1392_00980</name>
    <name evidence="4" type="ORF">UFOPK3733_00900</name>
</gene>
<dbReference type="Pfam" id="PF19279">
    <property type="entry name" value="YegS_C"/>
    <property type="match status" value="1"/>
</dbReference>
<proteinExistence type="predicted"/>